<protein>
    <submittedName>
        <fullName evidence="1">Uncharacterized protein</fullName>
    </submittedName>
</protein>
<comment type="caution">
    <text evidence="1">The sequence shown here is derived from an EMBL/GenBank/DDBJ whole genome shotgun (WGS) entry which is preliminary data.</text>
</comment>
<organism evidence="1">
    <name type="scientific">marine sediment metagenome</name>
    <dbReference type="NCBI Taxonomy" id="412755"/>
    <lineage>
        <taxon>unclassified sequences</taxon>
        <taxon>metagenomes</taxon>
        <taxon>ecological metagenomes</taxon>
    </lineage>
</organism>
<name>X1JUL0_9ZZZZ</name>
<reference evidence="1" key="1">
    <citation type="journal article" date="2014" name="Front. Microbiol.">
        <title>High frequency of phylogenetically diverse reductive dehalogenase-homologous genes in deep subseafloor sedimentary metagenomes.</title>
        <authorList>
            <person name="Kawai M."/>
            <person name="Futagami T."/>
            <person name="Toyoda A."/>
            <person name="Takaki Y."/>
            <person name="Nishi S."/>
            <person name="Hori S."/>
            <person name="Arai W."/>
            <person name="Tsubouchi T."/>
            <person name="Morono Y."/>
            <person name="Uchiyama I."/>
            <person name="Ito T."/>
            <person name="Fujiyama A."/>
            <person name="Inagaki F."/>
            <person name="Takami H."/>
        </authorList>
    </citation>
    <scope>NUCLEOTIDE SEQUENCE</scope>
    <source>
        <strain evidence="1">Expedition CK06-06</strain>
    </source>
</reference>
<proteinExistence type="predicted"/>
<accession>X1JUL0</accession>
<evidence type="ECO:0000313" key="1">
    <source>
        <dbReference type="EMBL" id="GAH98441.1"/>
    </source>
</evidence>
<gene>
    <name evidence="1" type="ORF">S06H3_04602</name>
</gene>
<dbReference type="EMBL" id="BARV01001629">
    <property type="protein sequence ID" value="GAH98441.1"/>
    <property type="molecule type" value="Genomic_DNA"/>
</dbReference>
<dbReference type="AlphaFoldDB" id="X1JUL0"/>
<sequence>MARNGGLGALIAILGLAFLLSDRKIGAEAFVPTFAYPTIPRPREITYRQYFEFATAPQREVEEDPETELTVSMPITQTATKLGVWRTIGGKIPTPTGGLIPLPTVHVGRVAVEKMLEPIGGESPAEYFADVEYNGKVRRAVGARLKPL</sequence>